<dbReference type="PANTHER" id="PTHR15312:SF1">
    <property type="entry name" value="PROTEIN TYROSINE PHOSPHATASE RECEPTOR TYPE C-ASSOCIATED PROTEIN"/>
    <property type="match status" value="1"/>
</dbReference>
<dbReference type="Proteomes" id="UP000002280">
    <property type="component" value="Chromosome 8"/>
</dbReference>
<evidence type="ECO:0000256" key="1">
    <source>
        <dbReference type="SAM" id="MobiDB-lite"/>
    </source>
</evidence>
<keyword evidence="2" id="KW-0812">Transmembrane</keyword>
<dbReference type="InterPro" id="IPR016553">
    <property type="entry name" value="PTPRCAP"/>
</dbReference>
<evidence type="ECO:0000256" key="3">
    <source>
        <dbReference type="SAM" id="SignalP"/>
    </source>
</evidence>
<dbReference type="AlphaFoldDB" id="A0A5F8H8T8"/>
<keyword evidence="5" id="KW-1185">Reference proteome</keyword>
<dbReference type="FunCoup" id="A0A5F8H8T8">
    <property type="interactions" value="329"/>
</dbReference>
<proteinExistence type="predicted"/>
<feature type="transmembrane region" description="Helical" evidence="2">
    <location>
        <begin position="34"/>
        <end position="55"/>
    </location>
</feature>
<dbReference type="PANTHER" id="PTHR15312">
    <property type="entry name" value="PROTEIN TYROSINE PHOSPHATASE RECEPTOR TYPE C-ASSOCIATED PROTEIN"/>
    <property type="match status" value="1"/>
</dbReference>
<evidence type="ECO:0000313" key="4">
    <source>
        <dbReference type="Ensembl" id="ENSMODP00000055541.1"/>
    </source>
</evidence>
<dbReference type="GeneTree" id="ENSGT00390000017041"/>
<dbReference type="Pfam" id="PF15713">
    <property type="entry name" value="PTPRCAP"/>
    <property type="match status" value="1"/>
</dbReference>
<accession>A0A5F8H8T8</accession>
<dbReference type="InParanoid" id="A0A5F8H8T8"/>
<sequence length="183" mass="18927">PGRPGSLRKLGGLMALACVPGALASEDRGSHSSVTVVLLVLLLLILLAGLALAWYHLSRESGGYYHPSRLGTSLWGQARRLLRATGVTRWLQGPAEEEEEEDEGEAQPCQEAQGAVDGASESPGEAQGEACPEQRKGSGPQPEPGTSSEGSAEALLSDLHAFSGTAAWEDGAGAERGLSVTAL</sequence>
<evidence type="ECO:0000256" key="2">
    <source>
        <dbReference type="SAM" id="Phobius"/>
    </source>
</evidence>
<keyword evidence="3" id="KW-0732">Signal</keyword>
<dbReference type="GO" id="GO:0005886">
    <property type="term" value="C:plasma membrane"/>
    <property type="evidence" value="ECO:0000318"/>
    <property type="project" value="GO_Central"/>
</dbReference>
<feature type="compositionally biased region" description="Acidic residues" evidence="1">
    <location>
        <begin position="95"/>
        <end position="105"/>
    </location>
</feature>
<keyword evidence="2" id="KW-0472">Membrane</keyword>
<evidence type="ECO:0008006" key="6">
    <source>
        <dbReference type="Google" id="ProtNLM"/>
    </source>
</evidence>
<dbReference type="Bgee" id="ENSMODG00000043713">
    <property type="expression patterns" value="Expressed in blood and 19 other cell types or tissues"/>
</dbReference>
<dbReference type="Ensembl" id="ENSMODT00000061838.1">
    <property type="protein sequence ID" value="ENSMODP00000055541.1"/>
    <property type="gene ID" value="ENSMODG00000043713.1"/>
</dbReference>
<reference evidence="4 5" key="1">
    <citation type="journal article" date="2007" name="Nature">
        <title>Genome of the marsupial Monodelphis domestica reveals innovation in non-coding sequences.</title>
        <authorList>
            <person name="Mikkelsen T.S."/>
            <person name="Wakefield M.J."/>
            <person name="Aken B."/>
            <person name="Amemiya C.T."/>
            <person name="Chang J.L."/>
            <person name="Duke S."/>
            <person name="Garber M."/>
            <person name="Gentles A.J."/>
            <person name="Goodstadt L."/>
            <person name="Heger A."/>
            <person name="Jurka J."/>
            <person name="Kamal M."/>
            <person name="Mauceli E."/>
            <person name="Searle S.M."/>
            <person name="Sharpe T."/>
            <person name="Baker M.L."/>
            <person name="Batzer M.A."/>
            <person name="Benos P.V."/>
            <person name="Belov K."/>
            <person name="Clamp M."/>
            <person name="Cook A."/>
            <person name="Cuff J."/>
            <person name="Das R."/>
            <person name="Davidow L."/>
            <person name="Deakin J.E."/>
            <person name="Fazzari M.J."/>
            <person name="Glass J.L."/>
            <person name="Grabherr M."/>
            <person name="Greally J.M."/>
            <person name="Gu W."/>
            <person name="Hore T.A."/>
            <person name="Huttley G.A."/>
            <person name="Kleber M."/>
            <person name="Jirtle R.L."/>
            <person name="Koina E."/>
            <person name="Lee J.T."/>
            <person name="Mahony S."/>
            <person name="Marra M.A."/>
            <person name="Miller R.D."/>
            <person name="Nicholls R.D."/>
            <person name="Oda M."/>
            <person name="Papenfuss A.T."/>
            <person name="Parra Z.E."/>
            <person name="Pollock D.D."/>
            <person name="Ray D.A."/>
            <person name="Schein J.E."/>
            <person name="Speed T.P."/>
            <person name="Thompson K."/>
            <person name="VandeBerg J.L."/>
            <person name="Wade C.M."/>
            <person name="Walker J.A."/>
            <person name="Waters P.D."/>
            <person name="Webber C."/>
            <person name="Weidman J.R."/>
            <person name="Xie X."/>
            <person name="Zody M.C."/>
            <person name="Baldwin J."/>
            <person name="Abdouelleil A."/>
            <person name="Abdulkadir J."/>
            <person name="Abebe A."/>
            <person name="Abera B."/>
            <person name="Abreu J."/>
            <person name="Acer S.C."/>
            <person name="Aftuck L."/>
            <person name="Alexander A."/>
            <person name="An P."/>
            <person name="Anderson E."/>
            <person name="Anderson S."/>
            <person name="Arachi H."/>
            <person name="Azer M."/>
            <person name="Bachantsang P."/>
            <person name="Barry A."/>
            <person name="Bayul T."/>
            <person name="Berlin A."/>
            <person name="Bessette D."/>
            <person name="Bloom T."/>
            <person name="Bloom T."/>
            <person name="Boguslavskiy L."/>
            <person name="Bonnet C."/>
            <person name="Boukhgalter B."/>
            <person name="Bourzgui I."/>
            <person name="Brown A."/>
            <person name="Cahill P."/>
            <person name="Channer S."/>
            <person name="Cheshatsang Y."/>
            <person name="Chuda L."/>
            <person name="Citroen M."/>
            <person name="Collymore A."/>
            <person name="Cooke P."/>
            <person name="Costello M."/>
            <person name="D'Aco K."/>
            <person name="Daza R."/>
            <person name="De Haan G."/>
            <person name="DeGray S."/>
            <person name="DeMaso C."/>
            <person name="Dhargay N."/>
            <person name="Dooley K."/>
            <person name="Dooley E."/>
            <person name="Doricent M."/>
            <person name="Dorje P."/>
            <person name="Dorjee K."/>
            <person name="Dupes A."/>
            <person name="Elong R."/>
            <person name="Falk J."/>
            <person name="Farina A."/>
            <person name="Faro S."/>
            <person name="Ferguson D."/>
            <person name="Fisher S."/>
            <person name="Foley C.D."/>
            <person name="Franke A."/>
            <person name="Friedrich D."/>
            <person name="Gadbois L."/>
            <person name="Gearin G."/>
            <person name="Gearin C.R."/>
            <person name="Giannoukos G."/>
            <person name="Goode T."/>
            <person name="Graham J."/>
            <person name="Grandbois E."/>
            <person name="Grewal S."/>
            <person name="Gyaltsen K."/>
            <person name="Hafez N."/>
            <person name="Hagos B."/>
            <person name="Hall J."/>
            <person name="Henson C."/>
            <person name="Hollinger A."/>
            <person name="Honan T."/>
            <person name="Huard M.D."/>
            <person name="Hughes L."/>
            <person name="Hurhula B."/>
            <person name="Husby M.E."/>
            <person name="Kamat A."/>
            <person name="Kanga B."/>
            <person name="Kashin S."/>
            <person name="Khazanovich D."/>
            <person name="Kisner P."/>
            <person name="Lance K."/>
            <person name="Lara M."/>
            <person name="Lee W."/>
            <person name="Lennon N."/>
            <person name="Letendre F."/>
            <person name="LeVine R."/>
            <person name="Lipovsky A."/>
            <person name="Liu X."/>
            <person name="Liu J."/>
            <person name="Liu S."/>
            <person name="Lokyitsang T."/>
            <person name="Lokyitsang Y."/>
            <person name="Lubonja R."/>
            <person name="Lui A."/>
            <person name="MacDonald P."/>
            <person name="Magnisalis V."/>
            <person name="Maru K."/>
            <person name="Matthews C."/>
            <person name="McCusker W."/>
            <person name="McDonough S."/>
            <person name="Mehta T."/>
            <person name="Meldrim J."/>
            <person name="Meneus L."/>
            <person name="Mihai O."/>
            <person name="Mihalev A."/>
            <person name="Mihova T."/>
            <person name="Mittelman R."/>
            <person name="Mlenga V."/>
            <person name="Montmayeur A."/>
            <person name="Mulrain L."/>
            <person name="Navidi A."/>
            <person name="Naylor J."/>
            <person name="Negash T."/>
            <person name="Nguyen T."/>
            <person name="Nguyen N."/>
            <person name="Nicol R."/>
            <person name="Norbu C."/>
            <person name="Norbu N."/>
            <person name="Novod N."/>
            <person name="O'Neill B."/>
            <person name="Osman S."/>
            <person name="Markiewicz E."/>
            <person name="Oyono O.L."/>
            <person name="Patti C."/>
            <person name="Phunkhang P."/>
            <person name="Pierre F."/>
            <person name="Priest M."/>
            <person name="Raghuraman S."/>
            <person name="Rege F."/>
            <person name="Reyes R."/>
            <person name="Rise C."/>
            <person name="Rogov P."/>
            <person name="Ross K."/>
            <person name="Ryan E."/>
            <person name="Settipalli S."/>
            <person name="Shea T."/>
            <person name="Sherpa N."/>
            <person name="Shi L."/>
            <person name="Shih D."/>
            <person name="Sparrow T."/>
            <person name="Spaulding J."/>
            <person name="Stalker J."/>
            <person name="Stange-Thomann N."/>
            <person name="Stavropoulos S."/>
            <person name="Stone C."/>
            <person name="Strader C."/>
            <person name="Tesfaye S."/>
            <person name="Thomson T."/>
            <person name="Thoulutsang Y."/>
            <person name="Thoulutsang D."/>
            <person name="Topham K."/>
            <person name="Topping I."/>
            <person name="Tsamla T."/>
            <person name="Vassiliev H."/>
            <person name="Vo A."/>
            <person name="Wangchuk T."/>
            <person name="Wangdi T."/>
            <person name="Weiand M."/>
            <person name="Wilkinson J."/>
            <person name="Wilson A."/>
            <person name="Yadav S."/>
            <person name="Young G."/>
            <person name="Yu Q."/>
            <person name="Zembek L."/>
            <person name="Zhong D."/>
            <person name="Zimmer A."/>
            <person name="Zwirko Z."/>
            <person name="Jaffe D.B."/>
            <person name="Alvarez P."/>
            <person name="Brockman W."/>
            <person name="Butler J."/>
            <person name="Chin C."/>
            <person name="Gnerre S."/>
            <person name="MacCallum I."/>
            <person name="Graves J.A."/>
            <person name="Ponting C.P."/>
            <person name="Breen M."/>
            <person name="Samollow P.B."/>
            <person name="Lander E.S."/>
            <person name="Lindblad-Toh K."/>
        </authorList>
    </citation>
    <scope>NUCLEOTIDE SEQUENCE [LARGE SCALE GENOMIC DNA]</scope>
</reference>
<evidence type="ECO:0000313" key="5">
    <source>
        <dbReference type="Proteomes" id="UP000002280"/>
    </source>
</evidence>
<feature type="signal peptide" evidence="3">
    <location>
        <begin position="1"/>
        <end position="24"/>
    </location>
</feature>
<feature type="chain" id="PRO_5023907804" description="Protein tyrosine phosphatase receptor type C associated protein" evidence="3">
    <location>
        <begin position="25"/>
        <end position="183"/>
    </location>
</feature>
<organism evidence="4 5">
    <name type="scientific">Monodelphis domestica</name>
    <name type="common">Gray short-tailed opossum</name>
    <dbReference type="NCBI Taxonomy" id="13616"/>
    <lineage>
        <taxon>Eukaryota</taxon>
        <taxon>Metazoa</taxon>
        <taxon>Chordata</taxon>
        <taxon>Craniata</taxon>
        <taxon>Vertebrata</taxon>
        <taxon>Euteleostomi</taxon>
        <taxon>Mammalia</taxon>
        <taxon>Metatheria</taxon>
        <taxon>Didelphimorphia</taxon>
        <taxon>Didelphidae</taxon>
        <taxon>Monodelphis</taxon>
    </lineage>
</organism>
<reference evidence="4" key="3">
    <citation type="submission" date="2025-09" db="UniProtKB">
        <authorList>
            <consortium name="Ensembl"/>
        </authorList>
    </citation>
    <scope>IDENTIFICATION</scope>
</reference>
<keyword evidence="2" id="KW-1133">Transmembrane helix</keyword>
<dbReference type="OMA" id="YHPRHLM"/>
<name>A0A5F8H8T8_MONDO</name>
<feature type="region of interest" description="Disordered" evidence="1">
    <location>
        <begin position="93"/>
        <end position="154"/>
    </location>
</feature>
<dbReference type="STRING" id="13616.ENSMODP00000055541"/>
<protein>
    <recommendedName>
        <fullName evidence="6">Protein tyrosine phosphatase receptor type C associated protein</fullName>
    </recommendedName>
</protein>
<reference evidence="4" key="2">
    <citation type="submission" date="2025-08" db="UniProtKB">
        <authorList>
            <consortium name="Ensembl"/>
        </authorList>
    </citation>
    <scope>IDENTIFICATION</scope>
</reference>